<feature type="non-terminal residue" evidence="1">
    <location>
        <position position="1"/>
    </location>
</feature>
<evidence type="ECO:0000313" key="1">
    <source>
        <dbReference type="EMBL" id="VAX41945.1"/>
    </source>
</evidence>
<gene>
    <name evidence="1" type="ORF">MNBD_PLANCTO02-238</name>
</gene>
<organism evidence="1">
    <name type="scientific">hydrothermal vent metagenome</name>
    <dbReference type="NCBI Taxonomy" id="652676"/>
    <lineage>
        <taxon>unclassified sequences</taxon>
        <taxon>metagenomes</taxon>
        <taxon>ecological metagenomes</taxon>
    </lineage>
</organism>
<accession>A0A3B1E6F8</accession>
<protein>
    <recommendedName>
        <fullName evidence="2">4-hydroxybenzoyl-CoA thioesterase family active site</fullName>
    </recommendedName>
</protein>
<evidence type="ECO:0008006" key="2">
    <source>
        <dbReference type="Google" id="ProtNLM"/>
    </source>
</evidence>
<dbReference type="AlphaFoldDB" id="A0A3B1E6F8"/>
<sequence>FWRDDTLIAQGTMKTVCCLFQHDKEMQSIEIPATYQKKFEQ</sequence>
<name>A0A3B1E6F8_9ZZZZ</name>
<proteinExistence type="predicted"/>
<dbReference type="EMBL" id="UOGL01000602">
    <property type="protein sequence ID" value="VAX41945.1"/>
    <property type="molecule type" value="Genomic_DNA"/>
</dbReference>
<reference evidence="1" key="1">
    <citation type="submission" date="2018-06" db="EMBL/GenBank/DDBJ databases">
        <authorList>
            <person name="Zhirakovskaya E."/>
        </authorList>
    </citation>
    <scope>NUCLEOTIDE SEQUENCE</scope>
</reference>